<accession>A0ABV7WB51</accession>
<protein>
    <recommendedName>
        <fullName evidence="3">DUF4157 domain-containing protein</fullName>
    </recommendedName>
</protein>
<reference evidence="2" key="1">
    <citation type="journal article" date="2019" name="Int. J. Syst. Evol. Microbiol.">
        <title>The Global Catalogue of Microorganisms (GCM) 10K type strain sequencing project: providing services to taxonomists for standard genome sequencing and annotation.</title>
        <authorList>
            <consortium name="The Broad Institute Genomics Platform"/>
            <consortium name="The Broad Institute Genome Sequencing Center for Infectious Disease"/>
            <person name="Wu L."/>
            <person name="Ma J."/>
        </authorList>
    </citation>
    <scope>NUCLEOTIDE SEQUENCE [LARGE SCALE GENOMIC DNA]</scope>
    <source>
        <strain evidence="2">NCAIM B.02333</strain>
    </source>
</reference>
<evidence type="ECO:0008006" key="3">
    <source>
        <dbReference type="Google" id="ProtNLM"/>
    </source>
</evidence>
<gene>
    <name evidence="1" type="ORF">ACFOLH_01640</name>
</gene>
<sequence length="197" mass="21519">MWRCRVRGPPPPRAHVGRRRRLNLLNGSTLAGLWLARRAGVPLRPGPHGLLLAPGYPRRFPAPAAGAVCVGDVVLLRRGRPDGRGVDVMDSQPQLFDHESRHAAQWARWGGLPGFLPAYGLASLWSVLRTGDPHSANLFEVGAGLDDGGYRAAPARPPREGLRLVLQLVLRAVLRGLRGLRPGRGRLRAGSPRRRRP</sequence>
<dbReference type="Proteomes" id="UP001595685">
    <property type="component" value="Unassembled WGS sequence"/>
</dbReference>
<name>A0ABV7WB51_9MICO</name>
<evidence type="ECO:0000313" key="2">
    <source>
        <dbReference type="Proteomes" id="UP001595685"/>
    </source>
</evidence>
<dbReference type="RefSeq" id="WP_340294071.1">
    <property type="nucleotide sequence ID" value="NZ_JBBEOI010000137.1"/>
</dbReference>
<organism evidence="1 2">
    <name type="scientific">Aquipuribacter hungaricus</name>
    <dbReference type="NCBI Taxonomy" id="545624"/>
    <lineage>
        <taxon>Bacteria</taxon>
        <taxon>Bacillati</taxon>
        <taxon>Actinomycetota</taxon>
        <taxon>Actinomycetes</taxon>
        <taxon>Micrococcales</taxon>
        <taxon>Intrasporangiaceae</taxon>
        <taxon>Aquipuribacter</taxon>
    </lineage>
</organism>
<keyword evidence="2" id="KW-1185">Reference proteome</keyword>
<comment type="caution">
    <text evidence="1">The sequence shown here is derived from an EMBL/GenBank/DDBJ whole genome shotgun (WGS) entry which is preliminary data.</text>
</comment>
<proteinExistence type="predicted"/>
<dbReference type="EMBL" id="JBHRWW010000001">
    <property type="protein sequence ID" value="MFC3687039.1"/>
    <property type="molecule type" value="Genomic_DNA"/>
</dbReference>
<evidence type="ECO:0000313" key="1">
    <source>
        <dbReference type="EMBL" id="MFC3687039.1"/>
    </source>
</evidence>